<dbReference type="GO" id="GO:0016491">
    <property type="term" value="F:oxidoreductase activity"/>
    <property type="evidence" value="ECO:0007669"/>
    <property type="project" value="InterPro"/>
</dbReference>
<organism evidence="3 4">
    <name type="scientific">Pedobacter kyungheensis</name>
    <dbReference type="NCBI Taxonomy" id="1069985"/>
    <lineage>
        <taxon>Bacteria</taxon>
        <taxon>Pseudomonadati</taxon>
        <taxon>Bacteroidota</taxon>
        <taxon>Sphingobacteriia</taxon>
        <taxon>Sphingobacteriales</taxon>
        <taxon>Sphingobacteriaceae</taxon>
        <taxon>Pedobacter</taxon>
    </lineage>
</organism>
<dbReference type="Pfam" id="PF04945">
    <property type="entry name" value="YHS"/>
    <property type="match status" value="1"/>
</dbReference>
<dbReference type="SMART" id="SM00746">
    <property type="entry name" value="TRASH"/>
    <property type="match status" value="1"/>
</dbReference>
<keyword evidence="4" id="KW-1185">Reference proteome</keyword>
<comment type="caution">
    <text evidence="3">The sequence shown here is derived from an EMBL/GenBank/DDBJ whole genome shotgun (WGS) entry which is preliminary data.</text>
</comment>
<sequence length="86" mass="9603">MKKLSIAIILMGLSTFVLKINANPIITKQKANVIDSAKKVVIDPVCKMKIKSATAKTTVYNKEAYYFCSESCKQKFIAEPAKFVKK</sequence>
<evidence type="ECO:0000256" key="1">
    <source>
        <dbReference type="SAM" id="SignalP"/>
    </source>
</evidence>
<dbReference type="SUPFAM" id="SSF47240">
    <property type="entry name" value="Ferritin-like"/>
    <property type="match status" value="1"/>
</dbReference>
<dbReference type="InterPro" id="IPR011017">
    <property type="entry name" value="TRASH_dom"/>
</dbReference>
<gene>
    <name evidence="3" type="ORF">OC25_01385</name>
</gene>
<dbReference type="RefSeq" id="WP_039470966.1">
    <property type="nucleotide sequence ID" value="NZ_JSYN01000002.1"/>
</dbReference>
<name>A0A0C1G8K2_9SPHI</name>
<dbReference type="Gene3D" id="1.10.620.20">
    <property type="entry name" value="Ribonucleotide Reductase, subunit A"/>
    <property type="match status" value="1"/>
</dbReference>
<dbReference type="InterPro" id="IPR007029">
    <property type="entry name" value="YHS_dom"/>
</dbReference>
<proteinExistence type="predicted"/>
<dbReference type="InterPro" id="IPR009078">
    <property type="entry name" value="Ferritin-like_SF"/>
</dbReference>
<dbReference type="EMBL" id="JSYN01000002">
    <property type="protein sequence ID" value="KIA96439.1"/>
    <property type="molecule type" value="Genomic_DNA"/>
</dbReference>
<feature type="domain" description="TRASH" evidence="2">
    <location>
        <begin position="43"/>
        <end position="80"/>
    </location>
</feature>
<dbReference type="AlphaFoldDB" id="A0A0C1G8K2"/>
<evidence type="ECO:0000259" key="2">
    <source>
        <dbReference type="SMART" id="SM00746"/>
    </source>
</evidence>
<evidence type="ECO:0000313" key="3">
    <source>
        <dbReference type="EMBL" id="KIA96439.1"/>
    </source>
</evidence>
<keyword evidence="1" id="KW-0732">Signal</keyword>
<protein>
    <recommendedName>
        <fullName evidence="2">TRASH domain-containing protein</fullName>
    </recommendedName>
</protein>
<reference evidence="3 4" key="1">
    <citation type="submission" date="2014-10" db="EMBL/GenBank/DDBJ databases">
        <title>Pedobacter Kyungheensis.</title>
        <authorList>
            <person name="Anderson B.M."/>
            <person name="Newman J.D."/>
        </authorList>
    </citation>
    <scope>NUCLEOTIDE SEQUENCE [LARGE SCALE GENOMIC DNA]</scope>
    <source>
        <strain evidence="3 4">KACC 16221</strain>
    </source>
</reference>
<evidence type="ECO:0000313" key="4">
    <source>
        <dbReference type="Proteomes" id="UP000031246"/>
    </source>
</evidence>
<feature type="signal peptide" evidence="1">
    <location>
        <begin position="1"/>
        <end position="19"/>
    </location>
</feature>
<dbReference type="InterPro" id="IPR012348">
    <property type="entry name" value="RNR-like"/>
</dbReference>
<feature type="chain" id="PRO_5002132057" description="TRASH domain-containing protein" evidence="1">
    <location>
        <begin position="20"/>
        <end position="86"/>
    </location>
</feature>
<dbReference type="Proteomes" id="UP000031246">
    <property type="component" value="Unassembled WGS sequence"/>
</dbReference>
<accession>A0A0C1G8K2</accession>